<gene>
    <name evidence="1" type="ORF">QFC22_001591</name>
</gene>
<sequence>MVIVDQQGSAPIEQPNGLLRADTFGNLNKHVSSDEGVASGSDRQGSEKQTISDVQHVEVEETLHTAPIKTTATASLPAETTTPVPEPSKTTAAFFSSFVSPFDAFDPPPPTMTANSTSGPDGANSKKKSKKDKAAVKIGEKAVAAELKNTKVPAPKAASENVEKKEKAAQASVLASESRGSTQTTTSIPVNTLPLPAKKPVKQEDIPVVYRSSAFIDPSQPTSAATIPAAEWLYDMSEPHADSLVHIPKPYEERRISNIKTHVMTTGLSAGSVLRASVNLLAYVLPKGKARVVNQDTAGNTLIALADFGDNSSQPPSQQQPVAVIDLALTDKWVVLLGEDGSFGVWRVDTGSDGQSMACHPEFFRGVSARGREVKRVDLIDVNGVVTLVMMTDEMVASVAVEELAEANEADDWIQLMDVTYEETFSVGWLFVFSVGLGTALIDSRFNRV</sequence>
<evidence type="ECO:0000313" key="2">
    <source>
        <dbReference type="Proteomes" id="UP001243375"/>
    </source>
</evidence>
<keyword evidence="2" id="KW-1185">Reference proteome</keyword>
<organism evidence="1 2">
    <name type="scientific">Naganishia vaughanmartiniae</name>
    <dbReference type="NCBI Taxonomy" id="1424756"/>
    <lineage>
        <taxon>Eukaryota</taxon>
        <taxon>Fungi</taxon>
        <taxon>Dikarya</taxon>
        <taxon>Basidiomycota</taxon>
        <taxon>Agaricomycotina</taxon>
        <taxon>Tremellomycetes</taxon>
        <taxon>Filobasidiales</taxon>
        <taxon>Filobasidiaceae</taxon>
        <taxon>Naganishia</taxon>
    </lineage>
</organism>
<comment type="caution">
    <text evidence="1">The sequence shown here is derived from an EMBL/GenBank/DDBJ whole genome shotgun (WGS) entry which is preliminary data.</text>
</comment>
<dbReference type="EMBL" id="JASBWU010000003">
    <property type="protein sequence ID" value="KAJ9123392.1"/>
    <property type="molecule type" value="Genomic_DNA"/>
</dbReference>
<name>A0ACC2XL02_9TREE</name>
<reference evidence="1" key="1">
    <citation type="submission" date="2023-04" db="EMBL/GenBank/DDBJ databases">
        <title>Draft Genome sequencing of Naganishia species isolated from polar environments using Oxford Nanopore Technology.</title>
        <authorList>
            <person name="Leo P."/>
            <person name="Venkateswaran K."/>
        </authorList>
    </citation>
    <scope>NUCLEOTIDE SEQUENCE</scope>
    <source>
        <strain evidence="1">MNA-CCFEE 5425</strain>
    </source>
</reference>
<protein>
    <submittedName>
        <fullName evidence="1">Uncharacterized protein</fullName>
    </submittedName>
</protein>
<evidence type="ECO:0000313" key="1">
    <source>
        <dbReference type="EMBL" id="KAJ9123392.1"/>
    </source>
</evidence>
<proteinExistence type="predicted"/>
<dbReference type="Proteomes" id="UP001243375">
    <property type="component" value="Unassembled WGS sequence"/>
</dbReference>
<accession>A0ACC2XL02</accession>